<evidence type="ECO:0000313" key="3">
    <source>
        <dbReference type="Proteomes" id="UP000822688"/>
    </source>
</evidence>
<feature type="region of interest" description="Disordered" evidence="1">
    <location>
        <begin position="1"/>
        <end position="23"/>
    </location>
</feature>
<feature type="non-terminal residue" evidence="2">
    <location>
        <position position="1"/>
    </location>
</feature>
<sequence length="127" mass="14679">SQRAQSVSKDTVDSTYERERSDHLKQRCTHFGSRVDLQPTSQILEIATKIYPRESSCRQYLERQVRPSTRSGVASFFATAQSSSRGSDNSELQTLTTHRLLLRYHTPAHRLNIHLLERCRDCLSRKC</sequence>
<gene>
    <name evidence="2" type="ORF">KC19_10G025500</name>
</gene>
<evidence type="ECO:0000256" key="1">
    <source>
        <dbReference type="SAM" id="MobiDB-lite"/>
    </source>
</evidence>
<keyword evidence="3" id="KW-1185">Reference proteome</keyword>
<reference evidence="2" key="1">
    <citation type="submission" date="2020-06" db="EMBL/GenBank/DDBJ databases">
        <title>WGS assembly of Ceratodon purpureus strain R40.</title>
        <authorList>
            <person name="Carey S.B."/>
            <person name="Jenkins J."/>
            <person name="Shu S."/>
            <person name="Lovell J.T."/>
            <person name="Sreedasyam A."/>
            <person name="Maumus F."/>
            <person name="Tiley G.P."/>
            <person name="Fernandez-Pozo N."/>
            <person name="Barry K."/>
            <person name="Chen C."/>
            <person name="Wang M."/>
            <person name="Lipzen A."/>
            <person name="Daum C."/>
            <person name="Saski C.A."/>
            <person name="Payton A.C."/>
            <person name="Mcbreen J.C."/>
            <person name="Conrad R.E."/>
            <person name="Kollar L.M."/>
            <person name="Olsson S."/>
            <person name="Huttunen S."/>
            <person name="Landis J.B."/>
            <person name="Wickett N.J."/>
            <person name="Johnson M.G."/>
            <person name="Rensing S.A."/>
            <person name="Grimwood J."/>
            <person name="Schmutz J."/>
            <person name="Mcdaniel S.F."/>
        </authorList>
    </citation>
    <scope>NUCLEOTIDE SEQUENCE</scope>
    <source>
        <strain evidence="2">R40</strain>
    </source>
</reference>
<evidence type="ECO:0000313" key="2">
    <source>
        <dbReference type="EMBL" id="KAG0558400.1"/>
    </source>
</evidence>
<proteinExistence type="predicted"/>
<protein>
    <submittedName>
        <fullName evidence="2">Uncharacterized protein</fullName>
    </submittedName>
</protein>
<dbReference type="Proteomes" id="UP000822688">
    <property type="component" value="Chromosome 10"/>
</dbReference>
<dbReference type="EMBL" id="CM026431">
    <property type="protein sequence ID" value="KAG0558400.1"/>
    <property type="molecule type" value="Genomic_DNA"/>
</dbReference>
<organism evidence="2 3">
    <name type="scientific">Ceratodon purpureus</name>
    <name type="common">Fire moss</name>
    <name type="synonym">Dicranum purpureum</name>
    <dbReference type="NCBI Taxonomy" id="3225"/>
    <lineage>
        <taxon>Eukaryota</taxon>
        <taxon>Viridiplantae</taxon>
        <taxon>Streptophyta</taxon>
        <taxon>Embryophyta</taxon>
        <taxon>Bryophyta</taxon>
        <taxon>Bryophytina</taxon>
        <taxon>Bryopsida</taxon>
        <taxon>Dicranidae</taxon>
        <taxon>Pseudoditrichales</taxon>
        <taxon>Ditrichaceae</taxon>
        <taxon>Ceratodon</taxon>
    </lineage>
</organism>
<feature type="compositionally biased region" description="Basic and acidic residues" evidence="1">
    <location>
        <begin position="10"/>
        <end position="23"/>
    </location>
</feature>
<name>A0A8T0GHA4_CERPU</name>
<dbReference type="AlphaFoldDB" id="A0A8T0GHA4"/>
<accession>A0A8T0GHA4</accession>
<comment type="caution">
    <text evidence="2">The sequence shown here is derived from an EMBL/GenBank/DDBJ whole genome shotgun (WGS) entry which is preliminary data.</text>
</comment>